<keyword evidence="3" id="KW-0326">Glycosidase</keyword>
<evidence type="ECO:0000259" key="4">
    <source>
        <dbReference type="Pfam" id="PF00933"/>
    </source>
</evidence>
<feature type="domain" description="Glycoside hydrolase family 3 N-terminal" evidence="4">
    <location>
        <begin position="30"/>
        <end position="326"/>
    </location>
</feature>
<proteinExistence type="inferred from homology"/>
<comment type="similarity">
    <text evidence="1">Belongs to the glycosyl hydrolase 3 family.</text>
</comment>
<organism evidence="5 6">
    <name type="scientific">Luedemannella flava</name>
    <dbReference type="NCBI Taxonomy" id="349316"/>
    <lineage>
        <taxon>Bacteria</taxon>
        <taxon>Bacillati</taxon>
        <taxon>Actinomycetota</taxon>
        <taxon>Actinomycetes</taxon>
        <taxon>Micromonosporales</taxon>
        <taxon>Micromonosporaceae</taxon>
        <taxon>Luedemannella</taxon>
    </lineage>
</organism>
<evidence type="ECO:0000256" key="3">
    <source>
        <dbReference type="ARBA" id="ARBA00023295"/>
    </source>
</evidence>
<dbReference type="EMBL" id="BAAALT010000020">
    <property type="protein sequence ID" value="GAA1789852.1"/>
    <property type="molecule type" value="Genomic_DNA"/>
</dbReference>
<evidence type="ECO:0000313" key="6">
    <source>
        <dbReference type="Proteomes" id="UP001500218"/>
    </source>
</evidence>
<evidence type="ECO:0000256" key="2">
    <source>
        <dbReference type="ARBA" id="ARBA00022801"/>
    </source>
</evidence>
<dbReference type="PANTHER" id="PTHR30480:SF16">
    <property type="entry name" value="GLYCOSIDE HYDROLASE FAMILY 3 DOMAIN PROTEIN"/>
    <property type="match status" value="1"/>
</dbReference>
<dbReference type="Gene3D" id="3.20.20.300">
    <property type="entry name" value="Glycoside hydrolase, family 3, N-terminal domain"/>
    <property type="match status" value="1"/>
</dbReference>
<reference evidence="5 6" key="1">
    <citation type="journal article" date="2019" name="Int. J. Syst. Evol. Microbiol.">
        <title>The Global Catalogue of Microorganisms (GCM) 10K type strain sequencing project: providing services to taxonomists for standard genome sequencing and annotation.</title>
        <authorList>
            <consortium name="The Broad Institute Genomics Platform"/>
            <consortium name="The Broad Institute Genome Sequencing Center for Infectious Disease"/>
            <person name="Wu L."/>
            <person name="Ma J."/>
        </authorList>
    </citation>
    <scope>NUCLEOTIDE SEQUENCE [LARGE SCALE GENOMIC DNA]</scope>
    <source>
        <strain evidence="5 6">JCM 13250</strain>
    </source>
</reference>
<dbReference type="InterPro" id="IPR036962">
    <property type="entry name" value="Glyco_hydro_3_N_sf"/>
</dbReference>
<keyword evidence="6" id="KW-1185">Reference proteome</keyword>
<dbReference type="Proteomes" id="UP001500218">
    <property type="component" value="Unassembled WGS sequence"/>
</dbReference>
<dbReference type="InterPro" id="IPR001764">
    <property type="entry name" value="Glyco_hydro_3_N"/>
</dbReference>
<dbReference type="PANTHER" id="PTHR30480">
    <property type="entry name" value="BETA-HEXOSAMINIDASE-RELATED"/>
    <property type="match status" value="1"/>
</dbReference>
<comment type="caution">
    <text evidence="5">The sequence shown here is derived from an EMBL/GenBank/DDBJ whole genome shotgun (WGS) entry which is preliminary data.</text>
</comment>
<gene>
    <name evidence="5" type="ORF">GCM10009682_09960</name>
</gene>
<dbReference type="Pfam" id="PF00933">
    <property type="entry name" value="Glyco_hydro_3"/>
    <property type="match status" value="1"/>
</dbReference>
<keyword evidence="2 5" id="KW-0378">Hydrolase</keyword>
<dbReference type="SUPFAM" id="SSF51445">
    <property type="entry name" value="(Trans)glycosidases"/>
    <property type="match status" value="1"/>
</dbReference>
<dbReference type="RefSeq" id="WP_344126706.1">
    <property type="nucleotide sequence ID" value="NZ_BAAALT010000020.1"/>
</dbReference>
<dbReference type="InterPro" id="IPR017853">
    <property type="entry name" value="GH"/>
</dbReference>
<dbReference type="InterPro" id="IPR050226">
    <property type="entry name" value="NagZ_Beta-hexosaminidase"/>
</dbReference>
<name>A0ABN2LIV4_9ACTN</name>
<dbReference type="GO" id="GO:0016787">
    <property type="term" value="F:hydrolase activity"/>
    <property type="evidence" value="ECO:0007669"/>
    <property type="project" value="UniProtKB-KW"/>
</dbReference>
<sequence>MTGSPLRRLALGTLLPAFHGHRPPDWAVRLVEEGLGGYTLFGYNIRDAAQVSSLTAQLRAARPDVVIATDEEGGDVTRLHYAEGSPYPGNAALGVVDDVTLTESVYRAIGARLASVGITLDMAPAVDVNSADDNPAIGTRSFGDRPARVAAPAAAAVAGLQAAGVAACAKHFPGHGATVTDSHLDLPLVEAPLSVLRQRELPPFAAAIAAGARSVMTAHIRVPELTGSSPATFSRRTLRDLLRDELGFTGAIVSDALEMRGASAAIGIPEAAVRALAAGNDLLCFGGELAKSPDAEAVVEKTVAAIIAAVEEGRLSEADLAASVARNALLGTLPAVTDAVAADSLGLAAARRAVRVSGDLPAGLADAVVVQLMPPATAAVGEVPWGLAPVLPGVRPVVDTASAADLIALAGTRPLVVASRDTHRHPWARTLVEALAAGHPGVILVEMGWPAAWRPANATYVATYGAAPVNARAAAESLGLPPSQ</sequence>
<evidence type="ECO:0000256" key="1">
    <source>
        <dbReference type="ARBA" id="ARBA00005336"/>
    </source>
</evidence>
<protein>
    <submittedName>
        <fullName evidence="5">Glycoside hydrolase family 3 protein</fullName>
    </submittedName>
</protein>
<evidence type="ECO:0000313" key="5">
    <source>
        <dbReference type="EMBL" id="GAA1789852.1"/>
    </source>
</evidence>
<accession>A0ABN2LIV4</accession>